<keyword evidence="5" id="KW-1185">Reference proteome</keyword>
<dbReference type="InterPro" id="IPR050109">
    <property type="entry name" value="HTH-type_TetR-like_transc_reg"/>
</dbReference>
<protein>
    <submittedName>
        <fullName evidence="4">TetR/AcrR family transcriptional regulator</fullName>
    </submittedName>
</protein>
<comment type="caution">
    <text evidence="4">The sequence shown here is derived from an EMBL/GenBank/DDBJ whole genome shotgun (WGS) entry which is preliminary data.</text>
</comment>
<dbReference type="InterPro" id="IPR009057">
    <property type="entry name" value="Homeodomain-like_sf"/>
</dbReference>
<dbReference type="PANTHER" id="PTHR30055">
    <property type="entry name" value="HTH-TYPE TRANSCRIPTIONAL REGULATOR RUTR"/>
    <property type="match status" value="1"/>
</dbReference>
<dbReference type="Gene3D" id="1.10.10.60">
    <property type="entry name" value="Homeodomain-like"/>
    <property type="match status" value="1"/>
</dbReference>
<name>A0ABW0I2X5_9BACL</name>
<evidence type="ECO:0000256" key="2">
    <source>
        <dbReference type="PROSITE-ProRule" id="PRU00335"/>
    </source>
</evidence>
<accession>A0ABW0I2X5</accession>
<sequence length="191" mass="21398">MSRKKEAIVRAGRKLFLSRGINDVSMEQIAEAVPVTKMTLYNNFGSKEGLLEAVVDDAVEEILRLFDEAIQGSSDTVDALNRISELDFPDADISEAFVTDLQSDYPHLMARWVDAQLGRALPQFEQLIFQGQQQGQIRKELSPSVVVAFLKFMGEHVSKSDTLLHLGEIKSVKQQLATIFYHGILTDKSEK</sequence>
<evidence type="ECO:0000313" key="5">
    <source>
        <dbReference type="Proteomes" id="UP001596113"/>
    </source>
</evidence>
<keyword evidence="1 2" id="KW-0238">DNA-binding</keyword>
<proteinExistence type="predicted"/>
<evidence type="ECO:0000256" key="1">
    <source>
        <dbReference type="ARBA" id="ARBA00023125"/>
    </source>
</evidence>
<evidence type="ECO:0000259" key="3">
    <source>
        <dbReference type="PROSITE" id="PS50977"/>
    </source>
</evidence>
<dbReference type="InterPro" id="IPR001647">
    <property type="entry name" value="HTH_TetR"/>
</dbReference>
<feature type="DNA-binding region" description="H-T-H motif" evidence="2">
    <location>
        <begin position="25"/>
        <end position="44"/>
    </location>
</feature>
<evidence type="ECO:0000313" key="4">
    <source>
        <dbReference type="EMBL" id="MFC5407048.1"/>
    </source>
</evidence>
<dbReference type="Gene3D" id="1.10.357.10">
    <property type="entry name" value="Tetracycline Repressor, domain 2"/>
    <property type="match status" value="1"/>
</dbReference>
<dbReference type="PROSITE" id="PS50977">
    <property type="entry name" value="HTH_TETR_2"/>
    <property type="match status" value="1"/>
</dbReference>
<dbReference type="RefSeq" id="WP_378139363.1">
    <property type="nucleotide sequence ID" value="NZ_JBHSMI010000067.1"/>
</dbReference>
<dbReference type="EMBL" id="JBHSMI010000067">
    <property type="protein sequence ID" value="MFC5407048.1"/>
    <property type="molecule type" value="Genomic_DNA"/>
</dbReference>
<dbReference type="Proteomes" id="UP001596113">
    <property type="component" value="Unassembled WGS sequence"/>
</dbReference>
<dbReference type="PRINTS" id="PR00455">
    <property type="entry name" value="HTHTETR"/>
</dbReference>
<feature type="domain" description="HTH tetR-type" evidence="3">
    <location>
        <begin position="2"/>
        <end position="62"/>
    </location>
</feature>
<dbReference type="Pfam" id="PF00440">
    <property type="entry name" value="TetR_N"/>
    <property type="match status" value="1"/>
</dbReference>
<gene>
    <name evidence="4" type="ORF">ACFPOF_30340</name>
</gene>
<reference evidence="5" key="1">
    <citation type="journal article" date="2019" name="Int. J. Syst. Evol. Microbiol.">
        <title>The Global Catalogue of Microorganisms (GCM) 10K type strain sequencing project: providing services to taxonomists for standard genome sequencing and annotation.</title>
        <authorList>
            <consortium name="The Broad Institute Genomics Platform"/>
            <consortium name="The Broad Institute Genome Sequencing Center for Infectious Disease"/>
            <person name="Wu L."/>
            <person name="Ma J."/>
        </authorList>
    </citation>
    <scope>NUCLEOTIDE SEQUENCE [LARGE SCALE GENOMIC DNA]</scope>
    <source>
        <strain evidence="5">CGMCC 1.18575</strain>
    </source>
</reference>
<organism evidence="4 5">
    <name type="scientific">Cohnella soli</name>
    <dbReference type="NCBI Taxonomy" id="425005"/>
    <lineage>
        <taxon>Bacteria</taxon>
        <taxon>Bacillati</taxon>
        <taxon>Bacillota</taxon>
        <taxon>Bacilli</taxon>
        <taxon>Bacillales</taxon>
        <taxon>Paenibacillaceae</taxon>
        <taxon>Cohnella</taxon>
    </lineage>
</organism>
<dbReference type="SUPFAM" id="SSF46689">
    <property type="entry name" value="Homeodomain-like"/>
    <property type="match status" value="1"/>
</dbReference>